<name>A0A9Q1K202_9CARY</name>
<dbReference type="EMBL" id="JAKOGI010000443">
    <property type="protein sequence ID" value="KAJ8434942.1"/>
    <property type="molecule type" value="Genomic_DNA"/>
</dbReference>
<evidence type="ECO:0008006" key="4">
    <source>
        <dbReference type="Google" id="ProtNLM"/>
    </source>
</evidence>
<evidence type="ECO:0000313" key="2">
    <source>
        <dbReference type="EMBL" id="KAJ8434942.1"/>
    </source>
</evidence>
<gene>
    <name evidence="2" type="ORF">Cgig2_012968</name>
</gene>
<dbReference type="AlphaFoldDB" id="A0A9Q1K202"/>
<feature type="compositionally biased region" description="Basic and acidic residues" evidence="1">
    <location>
        <begin position="24"/>
        <end position="53"/>
    </location>
</feature>
<dbReference type="Proteomes" id="UP001153076">
    <property type="component" value="Unassembled WGS sequence"/>
</dbReference>
<comment type="caution">
    <text evidence="2">The sequence shown here is derived from an EMBL/GenBank/DDBJ whole genome shotgun (WGS) entry which is preliminary data.</text>
</comment>
<evidence type="ECO:0000256" key="1">
    <source>
        <dbReference type="SAM" id="MobiDB-lite"/>
    </source>
</evidence>
<accession>A0A9Q1K202</accession>
<sequence>MQPDLVNADLINANLDGDNFIQDKSNEFGEDNVSKDDDDGLSDRESDIDRLDRDLEEDDSDNNSDMQWVVRKNVNHFISVRSEWVKDFCTLDASVNSTKTAIYAIVNRQNGICPYEHKELTLLAQLTVIHYNRPLEAHKDQWDWLVNQRVDPKYTY</sequence>
<organism evidence="2 3">
    <name type="scientific">Carnegiea gigantea</name>
    <dbReference type="NCBI Taxonomy" id="171969"/>
    <lineage>
        <taxon>Eukaryota</taxon>
        <taxon>Viridiplantae</taxon>
        <taxon>Streptophyta</taxon>
        <taxon>Embryophyta</taxon>
        <taxon>Tracheophyta</taxon>
        <taxon>Spermatophyta</taxon>
        <taxon>Magnoliopsida</taxon>
        <taxon>eudicotyledons</taxon>
        <taxon>Gunneridae</taxon>
        <taxon>Pentapetalae</taxon>
        <taxon>Caryophyllales</taxon>
        <taxon>Cactineae</taxon>
        <taxon>Cactaceae</taxon>
        <taxon>Cactoideae</taxon>
        <taxon>Echinocereeae</taxon>
        <taxon>Carnegiea</taxon>
    </lineage>
</organism>
<protein>
    <recommendedName>
        <fullName evidence="4">Transposase</fullName>
    </recommendedName>
</protein>
<reference evidence="2" key="1">
    <citation type="submission" date="2022-04" db="EMBL/GenBank/DDBJ databases">
        <title>Carnegiea gigantea Genome sequencing and assembly v2.</title>
        <authorList>
            <person name="Copetti D."/>
            <person name="Sanderson M.J."/>
            <person name="Burquez A."/>
            <person name="Wojciechowski M.F."/>
        </authorList>
    </citation>
    <scope>NUCLEOTIDE SEQUENCE</scope>
    <source>
        <strain evidence="2">SGP5-SGP5p</strain>
        <tissue evidence="2">Aerial part</tissue>
    </source>
</reference>
<proteinExistence type="predicted"/>
<keyword evidence="3" id="KW-1185">Reference proteome</keyword>
<feature type="region of interest" description="Disordered" evidence="1">
    <location>
        <begin position="21"/>
        <end position="64"/>
    </location>
</feature>
<evidence type="ECO:0000313" key="3">
    <source>
        <dbReference type="Proteomes" id="UP001153076"/>
    </source>
</evidence>